<feature type="signal peptide" evidence="5">
    <location>
        <begin position="1"/>
        <end position="27"/>
    </location>
</feature>
<name>A0A948RXN9_UNCEI</name>
<comment type="function">
    <text evidence="1 5">Assembles around the rod to form the L-ring and probably protects the motor/basal body from shearing forces during rotation.</text>
</comment>
<dbReference type="HAMAP" id="MF_00416">
    <property type="entry name" value="FlgI"/>
    <property type="match status" value="1"/>
</dbReference>
<comment type="caution">
    <text evidence="6">The sequence shown here is derived from an EMBL/GenBank/DDBJ whole genome shotgun (WGS) entry which is preliminary data.</text>
</comment>
<dbReference type="PRINTS" id="PR01010">
    <property type="entry name" value="FLGPRINGFLGI"/>
</dbReference>
<dbReference type="Proteomes" id="UP000777784">
    <property type="component" value="Unassembled WGS sequence"/>
</dbReference>
<comment type="similarity">
    <text evidence="5">Belongs to the FlgI family.</text>
</comment>
<dbReference type="GO" id="GO:0071973">
    <property type="term" value="P:bacterial-type flagellum-dependent cell motility"/>
    <property type="evidence" value="ECO:0007669"/>
    <property type="project" value="InterPro"/>
</dbReference>
<evidence type="ECO:0000313" key="6">
    <source>
        <dbReference type="EMBL" id="MBU2692943.1"/>
    </source>
</evidence>
<keyword evidence="4 5" id="KW-0975">Bacterial flagellum</keyword>
<evidence type="ECO:0000256" key="5">
    <source>
        <dbReference type="HAMAP-Rule" id="MF_00416"/>
    </source>
</evidence>
<keyword evidence="6" id="KW-0966">Cell projection</keyword>
<organism evidence="6 7">
    <name type="scientific">Eiseniibacteriota bacterium</name>
    <dbReference type="NCBI Taxonomy" id="2212470"/>
    <lineage>
        <taxon>Bacteria</taxon>
        <taxon>Candidatus Eiseniibacteriota</taxon>
    </lineage>
</organism>
<dbReference type="AlphaFoldDB" id="A0A948RXN9"/>
<keyword evidence="6" id="KW-0969">Cilium</keyword>
<evidence type="ECO:0000256" key="2">
    <source>
        <dbReference type="ARBA" id="ARBA00004117"/>
    </source>
</evidence>
<dbReference type="PANTHER" id="PTHR30381">
    <property type="entry name" value="FLAGELLAR P-RING PERIPLASMIC PROTEIN FLGI"/>
    <property type="match status" value="1"/>
</dbReference>
<gene>
    <name evidence="5" type="primary">flgI</name>
    <name evidence="6" type="ORF">KJ970_18655</name>
</gene>
<evidence type="ECO:0000313" key="7">
    <source>
        <dbReference type="Proteomes" id="UP000777784"/>
    </source>
</evidence>
<dbReference type="GO" id="GO:0005198">
    <property type="term" value="F:structural molecule activity"/>
    <property type="evidence" value="ECO:0007669"/>
    <property type="project" value="InterPro"/>
</dbReference>
<accession>A0A948RXN9</accession>
<evidence type="ECO:0000256" key="3">
    <source>
        <dbReference type="ARBA" id="ARBA00022729"/>
    </source>
</evidence>
<dbReference type="NCBIfam" id="NF003676">
    <property type="entry name" value="PRK05303.1"/>
    <property type="match status" value="1"/>
</dbReference>
<proteinExistence type="inferred from homology"/>
<dbReference type="GO" id="GO:0030288">
    <property type="term" value="C:outer membrane-bounded periplasmic space"/>
    <property type="evidence" value="ECO:0007669"/>
    <property type="project" value="InterPro"/>
</dbReference>
<dbReference type="InterPro" id="IPR001782">
    <property type="entry name" value="Flag_FlgI"/>
</dbReference>
<evidence type="ECO:0000256" key="1">
    <source>
        <dbReference type="ARBA" id="ARBA00002591"/>
    </source>
</evidence>
<sequence length="376" mass="38589" precursor="true">MGGQKNRWSSVLYLILCLLLMPGMSQGQDVGVRIKDLARIEGVRNNQLTGYGLVMGLDGTGDRSGTGFTIQSLANVLEGMGITISKDDMSVRNVAAVMVTATLPPFFREGGELDVTISSIGDASSLMGGILLQTPLLAADGLVYAVAQGAVTLGGYGAGAPSGSQVLSNHLTVGRIPNGAIVEKTVPVILSSGDSLKILLHRPDFSTARRLVEAINSSLGDANGDLANAEDAGTVISRIPSGQSAVHFVAELENLRVIPGVSARVVINERTGTIVAGAGVTLQPVAISQGNLNIEVRNQPYVSQPGAFSGGETTVVSESDISVGNEISAFTVLGGAATLGELARALNAMGLSSRDVISIFQALKAAGALQAELVVL</sequence>
<evidence type="ECO:0000256" key="4">
    <source>
        <dbReference type="ARBA" id="ARBA00023143"/>
    </source>
</evidence>
<dbReference type="GO" id="GO:0009428">
    <property type="term" value="C:bacterial-type flagellum basal body, distal rod, P ring"/>
    <property type="evidence" value="ECO:0007669"/>
    <property type="project" value="InterPro"/>
</dbReference>
<keyword evidence="6" id="KW-0282">Flagellum</keyword>
<protein>
    <recommendedName>
        <fullName evidence="5">Flagellar P-ring protein</fullName>
    </recommendedName>
    <alternativeName>
        <fullName evidence="5">Basal body P-ring protein</fullName>
    </alternativeName>
</protein>
<comment type="subcellular location">
    <subcellularLocation>
        <location evidence="2 5">Bacterial flagellum basal body</location>
    </subcellularLocation>
</comment>
<dbReference type="PANTHER" id="PTHR30381:SF0">
    <property type="entry name" value="FLAGELLAR P-RING PROTEIN"/>
    <property type="match status" value="1"/>
</dbReference>
<dbReference type="Pfam" id="PF02119">
    <property type="entry name" value="FlgI"/>
    <property type="match status" value="1"/>
</dbReference>
<comment type="subunit">
    <text evidence="5">The basal body constitutes a major portion of the flagellar organelle and consists of four rings (L,P,S, and M) mounted on a central rod.</text>
</comment>
<dbReference type="EMBL" id="JAHJDP010000107">
    <property type="protein sequence ID" value="MBU2692943.1"/>
    <property type="molecule type" value="Genomic_DNA"/>
</dbReference>
<reference evidence="6" key="1">
    <citation type="submission" date="2021-05" db="EMBL/GenBank/DDBJ databases">
        <title>Energy efficiency and biological interactions define the core microbiome of deep oligotrophic groundwater.</title>
        <authorList>
            <person name="Mehrshad M."/>
            <person name="Lopez-Fernandez M."/>
            <person name="Bell E."/>
            <person name="Bernier-Latmani R."/>
            <person name="Bertilsson S."/>
            <person name="Dopson M."/>
        </authorList>
    </citation>
    <scope>NUCLEOTIDE SEQUENCE</scope>
    <source>
        <strain evidence="6">Modern_marine.mb.64</strain>
    </source>
</reference>
<feature type="chain" id="PRO_5038203490" description="Flagellar P-ring protein" evidence="5">
    <location>
        <begin position="28"/>
        <end position="376"/>
    </location>
</feature>
<keyword evidence="3 5" id="KW-0732">Signal</keyword>